<dbReference type="AlphaFoldDB" id="A0A8J2JX43"/>
<evidence type="ECO:0000313" key="1">
    <source>
        <dbReference type="EMBL" id="CAG7726974.1"/>
    </source>
</evidence>
<dbReference type="Proteomes" id="UP000708208">
    <property type="component" value="Unassembled WGS sequence"/>
</dbReference>
<keyword evidence="2" id="KW-1185">Reference proteome</keyword>
<proteinExistence type="predicted"/>
<protein>
    <submittedName>
        <fullName evidence="1">Uncharacterized protein</fullName>
    </submittedName>
</protein>
<organism evidence="1 2">
    <name type="scientific">Allacma fusca</name>
    <dbReference type="NCBI Taxonomy" id="39272"/>
    <lineage>
        <taxon>Eukaryota</taxon>
        <taxon>Metazoa</taxon>
        <taxon>Ecdysozoa</taxon>
        <taxon>Arthropoda</taxon>
        <taxon>Hexapoda</taxon>
        <taxon>Collembola</taxon>
        <taxon>Symphypleona</taxon>
        <taxon>Sminthuridae</taxon>
        <taxon>Allacma</taxon>
    </lineage>
</organism>
<feature type="non-terminal residue" evidence="1">
    <location>
        <position position="1"/>
    </location>
</feature>
<dbReference type="EMBL" id="CAJVCH010142535">
    <property type="protein sequence ID" value="CAG7726974.1"/>
    <property type="molecule type" value="Genomic_DNA"/>
</dbReference>
<gene>
    <name evidence="1" type="ORF">AFUS01_LOCUS15849</name>
</gene>
<name>A0A8J2JX43_9HEXA</name>
<accession>A0A8J2JX43</accession>
<dbReference type="OrthoDB" id="1700726at2759"/>
<feature type="non-terminal residue" evidence="1">
    <location>
        <position position="95"/>
    </location>
</feature>
<reference evidence="1" key="1">
    <citation type="submission" date="2021-06" db="EMBL/GenBank/DDBJ databases">
        <authorList>
            <person name="Hodson N. C."/>
            <person name="Mongue J. A."/>
            <person name="Jaron S. K."/>
        </authorList>
    </citation>
    <scope>NUCLEOTIDE SEQUENCE</scope>
</reference>
<evidence type="ECO:0000313" key="2">
    <source>
        <dbReference type="Proteomes" id="UP000708208"/>
    </source>
</evidence>
<sequence length="95" mass="10905">METNISLSKQSYVLSGPERIHISVLSDGKPENFEQPFCIYKDVQTIYDVIRKGLVKSNNGNCLGYRPDDQNGYRWLSYQTVLNRSLNVGRGLRHL</sequence>
<comment type="caution">
    <text evidence="1">The sequence shown here is derived from an EMBL/GenBank/DDBJ whole genome shotgun (WGS) entry which is preliminary data.</text>
</comment>